<name>A0A858R598_9PROT</name>
<accession>A0A858R598</accession>
<evidence type="ECO:0000313" key="2">
    <source>
        <dbReference type="EMBL" id="QJE72246.1"/>
    </source>
</evidence>
<evidence type="ECO:0000313" key="3">
    <source>
        <dbReference type="Proteomes" id="UP000501891"/>
    </source>
</evidence>
<feature type="signal peptide" evidence="1">
    <location>
        <begin position="1"/>
        <end position="22"/>
    </location>
</feature>
<dbReference type="AlphaFoldDB" id="A0A858R598"/>
<proteinExistence type="predicted"/>
<organism evidence="2 3">
    <name type="scientific">Aerophototrophica crusticola</name>
    <dbReference type="NCBI Taxonomy" id="1709002"/>
    <lineage>
        <taxon>Bacteria</taxon>
        <taxon>Pseudomonadati</taxon>
        <taxon>Pseudomonadota</taxon>
        <taxon>Alphaproteobacteria</taxon>
        <taxon>Rhodospirillales</taxon>
        <taxon>Rhodospirillaceae</taxon>
        <taxon>Aerophototrophica</taxon>
    </lineage>
</organism>
<keyword evidence="3" id="KW-1185">Reference proteome</keyword>
<dbReference type="Proteomes" id="UP000501891">
    <property type="component" value="Chromosome"/>
</dbReference>
<keyword evidence="1" id="KW-0732">Signal</keyword>
<reference evidence="2" key="1">
    <citation type="submission" date="2020-04" db="EMBL/GenBank/DDBJ databases">
        <title>A desert anoxygenic phototrophic bacterium fixes CO2 using RubisCO under aerobic conditions.</title>
        <authorList>
            <person name="Tang K."/>
        </authorList>
    </citation>
    <scope>NUCLEOTIDE SEQUENCE [LARGE SCALE GENOMIC DNA]</scope>
    <source>
        <strain evidence="2">MIMtkB3</strain>
    </source>
</reference>
<evidence type="ECO:0000256" key="1">
    <source>
        <dbReference type="SAM" id="SignalP"/>
    </source>
</evidence>
<feature type="chain" id="PRO_5032911469" evidence="1">
    <location>
        <begin position="23"/>
        <end position="131"/>
    </location>
</feature>
<dbReference type="Gene3D" id="2.160.20.120">
    <property type="match status" value="1"/>
</dbReference>
<sequence length="131" mass="14765">MIRRTTILTTAALALLGTPALAFGPQDFTARAVEVDGVFGSLEVVVDKSATKVTASVTGPERWLQEVTVRQQGDRLVVEQKDQPDGMRRWDDRKDWIAVKLTVPPGPPWRWRTSPARARWATWVPPWSWTT</sequence>
<gene>
    <name evidence="2" type="ORF">HHL28_03250</name>
</gene>
<dbReference type="KEGG" id="acru:HHL28_03250"/>
<dbReference type="EMBL" id="CP051775">
    <property type="protein sequence ID" value="QJE72246.1"/>
    <property type="molecule type" value="Genomic_DNA"/>
</dbReference>
<protein>
    <submittedName>
        <fullName evidence="2">Uncharacterized protein</fullName>
    </submittedName>
</protein>